<feature type="compositionally biased region" description="Basic and acidic residues" evidence="1">
    <location>
        <begin position="162"/>
        <end position="173"/>
    </location>
</feature>
<organism evidence="2 3">
    <name type="scientific">Coniosporium apollinis</name>
    <dbReference type="NCBI Taxonomy" id="61459"/>
    <lineage>
        <taxon>Eukaryota</taxon>
        <taxon>Fungi</taxon>
        <taxon>Dikarya</taxon>
        <taxon>Ascomycota</taxon>
        <taxon>Pezizomycotina</taxon>
        <taxon>Dothideomycetes</taxon>
        <taxon>Dothideomycetes incertae sedis</taxon>
        <taxon>Coniosporium</taxon>
    </lineage>
</organism>
<dbReference type="Proteomes" id="UP001172684">
    <property type="component" value="Unassembled WGS sequence"/>
</dbReference>
<evidence type="ECO:0000313" key="3">
    <source>
        <dbReference type="Proteomes" id="UP001172684"/>
    </source>
</evidence>
<comment type="caution">
    <text evidence="2">The sequence shown here is derived from an EMBL/GenBank/DDBJ whole genome shotgun (WGS) entry which is preliminary data.</text>
</comment>
<protein>
    <submittedName>
        <fullName evidence="2">Uncharacterized protein</fullName>
    </submittedName>
</protein>
<sequence>MCIHTHSTHLTQCTHPECTFHIRIGTQFEVYGFLARNEEHAHITDTRNNDEHLERSFSSLFESPDAYGAHLDMSTIDQPPINMQGRPLVHIPAAAAAGPTYPTAHSTDTSRPPSPIPDPTSLPRLTLPRRQYQPLPTPIPSPITPPPHPHPDPPRRRPRRRLTQEEILRRVFVPDKVQYAGRPGRGRGGAGGKG</sequence>
<reference evidence="2" key="1">
    <citation type="submission" date="2022-10" db="EMBL/GenBank/DDBJ databases">
        <title>Culturing micro-colonial fungi from biological soil crusts in the Mojave desert and describing Neophaeococcomyces mojavensis, and introducing the new genera and species Taxawa tesnikishii.</title>
        <authorList>
            <person name="Kurbessoian T."/>
            <person name="Stajich J.E."/>
        </authorList>
    </citation>
    <scope>NUCLEOTIDE SEQUENCE</scope>
    <source>
        <strain evidence="2">TK_1</strain>
    </source>
</reference>
<gene>
    <name evidence="2" type="ORF">H2201_006336</name>
</gene>
<proteinExistence type="predicted"/>
<evidence type="ECO:0000313" key="2">
    <source>
        <dbReference type="EMBL" id="KAJ9661856.1"/>
    </source>
</evidence>
<evidence type="ECO:0000256" key="1">
    <source>
        <dbReference type="SAM" id="MobiDB-lite"/>
    </source>
</evidence>
<dbReference type="EMBL" id="JAPDRL010000054">
    <property type="protein sequence ID" value="KAJ9661856.1"/>
    <property type="molecule type" value="Genomic_DNA"/>
</dbReference>
<feature type="compositionally biased region" description="Pro residues" evidence="1">
    <location>
        <begin position="135"/>
        <end position="148"/>
    </location>
</feature>
<accession>A0ABQ9NNW5</accession>
<name>A0ABQ9NNW5_9PEZI</name>
<feature type="region of interest" description="Disordered" evidence="1">
    <location>
        <begin position="98"/>
        <end position="194"/>
    </location>
</feature>
<keyword evidence="3" id="KW-1185">Reference proteome</keyword>